<dbReference type="Pfam" id="PF20434">
    <property type="entry name" value="BD-FAE"/>
    <property type="match status" value="1"/>
</dbReference>
<feature type="chain" id="PRO_5023100854" evidence="2">
    <location>
        <begin position="28"/>
        <end position="357"/>
    </location>
</feature>
<comment type="caution">
    <text evidence="4">The sequence shown here is derived from an EMBL/GenBank/DDBJ whole genome shotgun (WGS) entry which is preliminary data.</text>
</comment>
<keyword evidence="2" id="KW-0732">Signal</keyword>
<keyword evidence="1 4" id="KW-0378">Hydrolase</keyword>
<proteinExistence type="predicted"/>
<name>A0A5C5XCU9_9PLAN</name>
<dbReference type="Gene3D" id="3.40.50.1820">
    <property type="entry name" value="alpha/beta hydrolase"/>
    <property type="match status" value="1"/>
</dbReference>
<evidence type="ECO:0000259" key="3">
    <source>
        <dbReference type="Pfam" id="PF20434"/>
    </source>
</evidence>
<gene>
    <name evidence="4" type="primary">nlhH_2</name>
    <name evidence="4" type="ORF">Pan54_08470</name>
</gene>
<protein>
    <submittedName>
        <fullName evidence="4">Carboxylesterase NlhH</fullName>
        <ecNumber evidence="4">3.1.1.1</ecNumber>
    </submittedName>
</protein>
<dbReference type="EMBL" id="SJPG01000001">
    <property type="protein sequence ID" value="TWT60133.1"/>
    <property type="molecule type" value="Genomic_DNA"/>
</dbReference>
<dbReference type="Proteomes" id="UP000316095">
    <property type="component" value="Unassembled WGS sequence"/>
</dbReference>
<dbReference type="RefSeq" id="WP_146502286.1">
    <property type="nucleotide sequence ID" value="NZ_SJPG01000001.1"/>
</dbReference>
<evidence type="ECO:0000313" key="4">
    <source>
        <dbReference type="EMBL" id="TWT60133.1"/>
    </source>
</evidence>
<organism evidence="4 5">
    <name type="scientific">Rubinisphaera italica</name>
    <dbReference type="NCBI Taxonomy" id="2527969"/>
    <lineage>
        <taxon>Bacteria</taxon>
        <taxon>Pseudomonadati</taxon>
        <taxon>Planctomycetota</taxon>
        <taxon>Planctomycetia</taxon>
        <taxon>Planctomycetales</taxon>
        <taxon>Planctomycetaceae</taxon>
        <taxon>Rubinisphaera</taxon>
    </lineage>
</organism>
<dbReference type="GO" id="GO:0106435">
    <property type="term" value="F:carboxylesterase activity"/>
    <property type="evidence" value="ECO:0007669"/>
    <property type="project" value="UniProtKB-EC"/>
</dbReference>
<dbReference type="PANTHER" id="PTHR48081">
    <property type="entry name" value="AB HYDROLASE SUPERFAMILY PROTEIN C4A8.06C"/>
    <property type="match status" value="1"/>
</dbReference>
<dbReference type="InterPro" id="IPR029058">
    <property type="entry name" value="AB_hydrolase_fold"/>
</dbReference>
<reference evidence="4 5" key="1">
    <citation type="submission" date="2019-02" db="EMBL/GenBank/DDBJ databases">
        <title>Deep-cultivation of Planctomycetes and their phenomic and genomic characterization uncovers novel biology.</title>
        <authorList>
            <person name="Wiegand S."/>
            <person name="Jogler M."/>
            <person name="Boedeker C."/>
            <person name="Pinto D."/>
            <person name="Vollmers J."/>
            <person name="Rivas-Marin E."/>
            <person name="Kohn T."/>
            <person name="Peeters S.H."/>
            <person name="Heuer A."/>
            <person name="Rast P."/>
            <person name="Oberbeckmann S."/>
            <person name="Bunk B."/>
            <person name="Jeske O."/>
            <person name="Meyerdierks A."/>
            <person name="Storesund J.E."/>
            <person name="Kallscheuer N."/>
            <person name="Luecker S."/>
            <person name="Lage O.M."/>
            <person name="Pohl T."/>
            <person name="Merkel B.J."/>
            <person name="Hornburger P."/>
            <person name="Mueller R.-W."/>
            <person name="Bruemmer F."/>
            <person name="Labrenz M."/>
            <person name="Spormann A.M."/>
            <person name="Op Den Camp H."/>
            <person name="Overmann J."/>
            <person name="Amann R."/>
            <person name="Jetten M.S.M."/>
            <person name="Mascher T."/>
            <person name="Medema M.H."/>
            <person name="Devos D.P."/>
            <person name="Kaster A.-K."/>
            <person name="Ovreas L."/>
            <person name="Rohde M."/>
            <person name="Galperin M.Y."/>
            <person name="Jogler C."/>
        </authorList>
    </citation>
    <scope>NUCLEOTIDE SEQUENCE [LARGE SCALE GENOMIC DNA]</scope>
    <source>
        <strain evidence="4 5">Pan54</strain>
    </source>
</reference>
<dbReference type="OrthoDB" id="265201at2"/>
<dbReference type="AlphaFoldDB" id="A0A5C5XCU9"/>
<keyword evidence="5" id="KW-1185">Reference proteome</keyword>
<dbReference type="SUPFAM" id="SSF53474">
    <property type="entry name" value="alpha/beta-Hydrolases"/>
    <property type="match status" value="1"/>
</dbReference>
<evidence type="ECO:0000256" key="1">
    <source>
        <dbReference type="ARBA" id="ARBA00022801"/>
    </source>
</evidence>
<feature type="domain" description="BD-FAE-like" evidence="3">
    <location>
        <begin position="96"/>
        <end position="300"/>
    </location>
</feature>
<evidence type="ECO:0000256" key="2">
    <source>
        <dbReference type="SAM" id="SignalP"/>
    </source>
</evidence>
<dbReference type="InterPro" id="IPR049492">
    <property type="entry name" value="BD-FAE-like_dom"/>
</dbReference>
<evidence type="ECO:0000313" key="5">
    <source>
        <dbReference type="Proteomes" id="UP000316095"/>
    </source>
</evidence>
<dbReference type="InterPro" id="IPR050300">
    <property type="entry name" value="GDXG_lipolytic_enzyme"/>
</dbReference>
<sequence precursor="true">MKIPSITKWLVALSIVLNVLCLSAANAQSTSEENSRLQKWLERFPQADADRDGILTLEEARAFRDELQKTRTEKAVAALPPTYRNVAYGPNVRNQLDLWLAESDEPTPLIIYIHGGGFVAGSKEKISPEIIREALKRGFSVASINYRFVTQAMFPAPQQDGARAVQFLKHNAEKFNLNPKQFAVYGGSAGAGISMWIGYHDDLANSSKKDPILRESSRVVAVGSIGGQSSYDPFVIREWIGGQAHAHPSIILCYRVISMEQLSNPKLQPLFDEVSAIKHVTSDDPPTFMFYGEADEPLPPNPKPGQGIHHPIFGHKLKEKLDESGIKSEYRHASTDGRDMVKPMLDFFEEQFLAVEQ</sequence>
<accession>A0A5C5XCU9</accession>
<feature type="signal peptide" evidence="2">
    <location>
        <begin position="1"/>
        <end position="27"/>
    </location>
</feature>
<dbReference type="EC" id="3.1.1.1" evidence="4"/>